<dbReference type="PROSITE" id="PS50943">
    <property type="entry name" value="HTH_CROC1"/>
    <property type="match status" value="1"/>
</dbReference>
<keyword evidence="4" id="KW-1185">Reference proteome</keyword>
<dbReference type="Gene3D" id="1.10.260.40">
    <property type="entry name" value="lambda repressor-like DNA-binding domains"/>
    <property type="match status" value="1"/>
</dbReference>
<accession>A0A5N7MY05</accession>
<protein>
    <submittedName>
        <fullName evidence="3">Helix-turn-helix transcriptional regulator</fullName>
    </submittedName>
</protein>
<dbReference type="OrthoDB" id="4419620at2"/>
<evidence type="ECO:0000313" key="3">
    <source>
        <dbReference type="EMBL" id="MPR31379.1"/>
    </source>
</evidence>
<dbReference type="InterPro" id="IPR010982">
    <property type="entry name" value="Lambda_DNA-bd_dom_sf"/>
</dbReference>
<dbReference type="Pfam" id="PF01381">
    <property type="entry name" value="HTH_3"/>
    <property type="match status" value="1"/>
</dbReference>
<dbReference type="CDD" id="cd00093">
    <property type="entry name" value="HTH_XRE"/>
    <property type="match status" value="1"/>
</dbReference>
<dbReference type="AlphaFoldDB" id="A0A5N7MY05"/>
<name>A0A5N7MY05_9HYPH</name>
<sequence>MRSSVSSRDTVGRLQPEATSRKSGRRLTHTFARRATEGTPVEWVGAAYRVTGPGREPVGTFTGPPQGVLPPHADGPLMSWQVRAARGILGWSVRELADKSGVSVSTIRRVEDGQSHDGQILLTIRGTLERAGIGFVAAPGGELAIRPITSKDCSPG</sequence>
<feature type="domain" description="HTH cro/C1-type" evidence="2">
    <location>
        <begin position="82"/>
        <end position="115"/>
    </location>
</feature>
<dbReference type="InterPro" id="IPR001387">
    <property type="entry name" value="Cro/C1-type_HTH"/>
</dbReference>
<feature type="region of interest" description="Disordered" evidence="1">
    <location>
        <begin position="1"/>
        <end position="26"/>
    </location>
</feature>
<dbReference type="Proteomes" id="UP000403266">
    <property type="component" value="Unassembled WGS sequence"/>
</dbReference>
<dbReference type="EMBL" id="VOSK01000659">
    <property type="protein sequence ID" value="MPR31379.1"/>
    <property type="molecule type" value="Genomic_DNA"/>
</dbReference>
<organism evidence="3 4">
    <name type="scientific">Microvirga tunisiensis</name>
    <dbReference type="NCBI Taxonomy" id="2108360"/>
    <lineage>
        <taxon>Bacteria</taxon>
        <taxon>Pseudomonadati</taxon>
        <taxon>Pseudomonadota</taxon>
        <taxon>Alphaproteobacteria</taxon>
        <taxon>Hyphomicrobiales</taxon>
        <taxon>Methylobacteriaceae</taxon>
        <taxon>Microvirga</taxon>
    </lineage>
</organism>
<dbReference type="GO" id="GO:0003677">
    <property type="term" value="F:DNA binding"/>
    <property type="evidence" value="ECO:0007669"/>
    <property type="project" value="InterPro"/>
</dbReference>
<evidence type="ECO:0000256" key="1">
    <source>
        <dbReference type="SAM" id="MobiDB-lite"/>
    </source>
</evidence>
<comment type="caution">
    <text evidence="3">The sequence shown here is derived from an EMBL/GenBank/DDBJ whole genome shotgun (WGS) entry which is preliminary data.</text>
</comment>
<gene>
    <name evidence="3" type="ORF">FS320_42565</name>
</gene>
<evidence type="ECO:0000259" key="2">
    <source>
        <dbReference type="PROSITE" id="PS50943"/>
    </source>
</evidence>
<reference evidence="3 4" key="1">
    <citation type="journal article" date="2019" name="Syst. Appl. Microbiol.">
        <title>Microvirga tunisiensis sp. nov., a root nodule symbiotic bacterium isolated from Lupinus micranthus and L. luteus grown in Northern Tunisia.</title>
        <authorList>
            <person name="Msaddak A."/>
            <person name="Rejili M."/>
            <person name="Duran D."/>
            <person name="Mars M."/>
            <person name="Palacios J.M."/>
            <person name="Ruiz-Argueso T."/>
            <person name="Rey L."/>
            <person name="Imperial J."/>
        </authorList>
    </citation>
    <scope>NUCLEOTIDE SEQUENCE [LARGE SCALE GENOMIC DNA]</scope>
    <source>
        <strain evidence="3 4">Lmie10</strain>
    </source>
</reference>
<evidence type="ECO:0000313" key="4">
    <source>
        <dbReference type="Proteomes" id="UP000403266"/>
    </source>
</evidence>
<dbReference type="SUPFAM" id="SSF47413">
    <property type="entry name" value="lambda repressor-like DNA-binding domains"/>
    <property type="match status" value="1"/>
</dbReference>
<proteinExistence type="predicted"/>